<feature type="chain" id="PRO_5039255272" evidence="2">
    <location>
        <begin position="32"/>
        <end position="946"/>
    </location>
</feature>
<dbReference type="InterPro" id="IPR036691">
    <property type="entry name" value="Endo/exonu/phosph_ase_sf"/>
</dbReference>
<feature type="region of interest" description="Disordered" evidence="1">
    <location>
        <begin position="180"/>
        <end position="217"/>
    </location>
</feature>
<evidence type="ECO:0000256" key="1">
    <source>
        <dbReference type="SAM" id="MobiDB-lite"/>
    </source>
</evidence>
<dbReference type="Gene3D" id="2.60.40.10">
    <property type="entry name" value="Immunoglobulins"/>
    <property type="match status" value="1"/>
</dbReference>
<dbReference type="GO" id="GO:0005975">
    <property type="term" value="P:carbohydrate metabolic process"/>
    <property type="evidence" value="ECO:0007669"/>
    <property type="project" value="UniProtKB-ARBA"/>
</dbReference>
<proteinExistence type="predicted"/>
<accession>A0A7G9R9G9</accession>
<protein>
    <submittedName>
        <fullName evidence="4">ExeM/NucH family extracellular endonuclease</fullName>
    </submittedName>
</protein>
<feature type="region of interest" description="Disordered" evidence="1">
    <location>
        <begin position="483"/>
        <end position="505"/>
    </location>
</feature>
<dbReference type="RefSeq" id="WP_187578086.1">
    <property type="nucleotide sequence ID" value="NZ_CP060713.1"/>
</dbReference>
<feature type="signal peptide" evidence="2">
    <location>
        <begin position="1"/>
        <end position="31"/>
    </location>
</feature>
<keyword evidence="4" id="KW-0378">Hydrolase</keyword>
<dbReference type="PROSITE" id="PS51841">
    <property type="entry name" value="LTD"/>
    <property type="match status" value="1"/>
</dbReference>
<dbReference type="InterPro" id="IPR001322">
    <property type="entry name" value="Lamin_tail_dom"/>
</dbReference>
<dbReference type="PANTHER" id="PTHR42834">
    <property type="entry name" value="ENDONUCLEASE/EXONUCLEASE/PHOSPHATASE FAMILY PROTEIN (AFU_ORTHOLOGUE AFUA_3G09210)"/>
    <property type="match status" value="1"/>
</dbReference>
<dbReference type="Proteomes" id="UP000515947">
    <property type="component" value="Chromosome"/>
</dbReference>
<dbReference type="InterPro" id="IPR013783">
    <property type="entry name" value="Ig-like_fold"/>
</dbReference>
<dbReference type="EMBL" id="CP060713">
    <property type="protein sequence ID" value="QNN52244.1"/>
    <property type="molecule type" value="Genomic_DNA"/>
</dbReference>
<dbReference type="Gene3D" id="3.60.10.10">
    <property type="entry name" value="Endonuclease/exonuclease/phosphatase"/>
    <property type="match status" value="1"/>
</dbReference>
<evidence type="ECO:0000313" key="4">
    <source>
        <dbReference type="EMBL" id="QNN52244.1"/>
    </source>
</evidence>
<dbReference type="InterPro" id="IPR047971">
    <property type="entry name" value="ExeM-like"/>
</dbReference>
<dbReference type="NCBIfam" id="NF033681">
    <property type="entry name" value="ExeM_NucH_DNase"/>
    <property type="match status" value="1"/>
</dbReference>
<keyword evidence="5" id="KW-1185">Reference proteome</keyword>
<feature type="domain" description="LTD" evidence="3">
    <location>
        <begin position="32"/>
        <end position="174"/>
    </location>
</feature>
<keyword evidence="4" id="KW-0540">Nuclease</keyword>
<evidence type="ECO:0000313" key="5">
    <source>
        <dbReference type="Proteomes" id="UP000515947"/>
    </source>
</evidence>
<organism evidence="4 5">
    <name type="scientific">Nocardioides mesophilus</name>
    <dbReference type="NCBI Taxonomy" id="433659"/>
    <lineage>
        <taxon>Bacteria</taxon>
        <taxon>Bacillati</taxon>
        <taxon>Actinomycetota</taxon>
        <taxon>Actinomycetes</taxon>
        <taxon>Propionibacteriales</taxon>
        <taxon>Nocardioidaceae</taxon>
        <taxon>Nocardioides</taxon>
    </lineage>
</organism>
<dbReference type="CDD" id="cd10283">
    <property type="entry name" value="MnuA_DNase1-like"/>
    <property type="match status" value="1"/>
</dbReference>
<dbReference type="PANTHER" id="PTHR42834:SF1">
    <property type="entry name" value="ENDONUCLEASE_EXONUCLEASE_PHOSPHATASE FAMILY PROTEIN (AFU_ORTHOLOGUE AFUA_3G09210)"/>
    <property type="match status" value="1"/>
</dbReference>
<dbReference type="KEGG" id="nmes:H9L09_17400"/>
<evidence type="ECO:0000259" key="3">
    <source>
        <dbReference type="PROSITE" id="PS51841"/>
    </source>
</evidence>
<sequence>MRSLSGPRSPRATGLLLTLTTALIGSTVALAPSAQADPAGTGLVLNEVYGGGGNSVATYRNDFVEILNPTSAAIDLGGLSVQYRSATGTTNPSGVVALADVELPGGASYLLQLASSDTTVGAPLPATPDQTDTGVNLSGSTGTVLLVAGTSAYNPGTGDQAGDTGLVDLVGYGASNTFENARADAGPAPAPSNTSSISRTGGADSDDNSTDFTRLSGTAMTPTACGAACTAPPPQPPVELSVAEIQGDGATSPVAGDTVTTTGVVTATYAEGGFRGFYLQTGGTGQTLDGSSDALFVWGSSTVAAMDAGLARGDSVKVTGTVSEFGGLTELTPGSAADIVELAEPLAPVTPALTGWPGTDAAREALEGMLVAPAGDFTVSDNYALNQYGEIGIAQGDEPLYQPTDVAPFGSAEADAVAAHNQAAFVTLDDGASTNFLYSDAGEDTPLPWLTDDPTIRVGEPVTFTRPVVVDYRFGQWRLQPTDQLTAGDTNGVRPATFGDTRTARPADVGGDLQVASFNVLNYFTDLGVDLAGCTFYYDRTEQDPVTVNRGCDARGAAEAEDFERQQAKIVTAINSLGAEVVSLEEIENSAKFGHDRDASLAALVQALNADAGADVWAYVPTPTVRPDASTEDFIRTAFIYKPAAVRAEGESVIRIKDGAEDPFVNARDPLAQVFAPVGATRTDRFMLVVNHLKSKGSAPKDASDPNAEHGQGAWNPRRVEQVRAMTAWVQQLQADRDVAKVYLDGDFNSYTYEDPMLALDEEGYTDLGVRFDAGHTYLFGGLIGSLDHGLANDAALASTTGAAVWNINSVESVALEYSRFNYNATDFYDGSTPYRASDHDPILFGIDTTPAATFEVTVRPEKIKADKTRAKVTVGISQSGVPAEEGTVTVSDGDRLLATATVSEGTARLRLPEFADAGTKELTLSYTDAAGHESTTPLSVVVVVG</sequence>
<keyword evidence="4" id="KW-0255">Endonuclease</keyword>
<gene>
    <name evidence="4" type="ORF">H9L09_17400</name>
</gene>
<evidence type="ECO:0000256" key="2">
    <source>
        <dbReference type="SAM" id="SignalP"/>
    </source>
</evidence>
<dbReference type="CDD" id="cd04486">
    <property type="entry name" value="YhcR_OBF_like"/>
    <property type="match status" value="1"/>
</dbReference>
<dbReference type="GO" id="GO:0004519">
    <property type="term" value="F:endonuclease activity"/>
    <property type="evidence" value="ECO:0007669"/>
    <property type="project" value="UniProtKB-KW"/>
</dbReference>
<keyword evidence="2" id="KW-0732">Signal</keyword>
<dbReference type="SUPFAM" id="SSF56219">
    <property type="entry name" value="DNase I-like"/>
    <property type="match status" value="1"/>
</dbReference>
<reference evidence="4 5" key="1">
    <citation type="submission" date="2020-08" db="EMBL/GenBank/DDBJ databases">
        <title>Genome sequence of Nocardioides mesophilus KACC 16243T.</title>
        <authorList>
            <person name="Hyun D.-W."/>
            <person name="Bae J.-W."/>
        </authorList>
    </citation>
    <scope>NUCLEOTIDE SEQUENCE [LARGE SCALE GENOMIC DNA]</scope>
    <source>
        <strain evidence="4 5">KACC 16243</strain>
    </source>
</reference>
<dbReference type="AlphaFoldDB" id="A0A7G9R9G9"/>
<feature type="region of interest" description="Disordered" evidence="1">
    <location>
        <begin position="696"/>
        <end position="715"/>
    </location>
</feature>
<name>A0A7G9R9G9_9ACTN</name>